<dbReference type="AlphaFoldDB" id="A0A3N2PXK2"/>
<feature type="region of interest" description="Disordered" evidence="1">
    <location>
        <begin position="1"/>
        <end position="28"/>
    </location>
</feature>
<feature type="compositionally biased region" description="Basic and acidic residues" evidence="1">
    <location>
        <begin position="1"/>
        <end position="19"/>
    </location>
</feature>
<feature type="region of interest" description="Disordered" evidence="1">
    <location>
        <begin position="173"/>
        <end position="197"/>
    </location>
</feature>
<feature type="region of interest" description="Disordered" evidence="1">
    <location>
        <begin position="40"/>
        <end position="82"/>
    </location>
</feature>
<gene>
    <name evidence="2" type="ORF">SODALDRAFT_378195</name>
</gene>
<accession>A0A3N2PXK2</accession>
<evidence type="ECO:0000256" key="1">
    <source>
        <dbReference type="SAM" id="MobiDB-lite"/>
    </source>
</evidence>
<evidence type="ECO:0000313" key="2">
    <source>
        <dbReference type="EMBL" id="ROT39075.1"/>
    </source>
</evidence>
<sequence length="197" mass="22595">MDIPKLHPDEAPRKVEERHHGRSTQRRTLCNGAEFWDKHRRVADEDAEPHDIPGENESATGDSTRQWPGRGEWRSSRRPGEETTGLDYKLWLSIQVLEKARMTLADHREVTKKANQERSHLLLQHASRLASIRKKPTQYSRDNLHYGTKSPTSLTASDITCLLPCAEEEFADGRQPRYRAALEDTPPAHDDERDTIA</sequence>
<protein>
    <submittedName>
        <fullName evidence="2">Uncharacterized protein</fullName>
    </submittedName>
</protein>
<dbReference type="STRING" id="1314773.A0A3N2PXK2"/>
<evidence type="ECO:0000313" key="3">
    <source>
        <dbReference type="Proteomes" id="UP000272025"/>
    </source>
</evidence>
<dbReference type="EMBL" id="ML119054">
    <property type="protein sequence ID" value="ROT39075.1"/>
    <property type="molecule type" value="Genomic_DNA"/>
</dbReference>
<dbReference type="Proteomes" id="UP000272025">
    <property type="component" value="Unassembled WGS sequence"/>
</dbReference>
<dbReference type="GeneID" id="39583439"/>
<dbReference type="RefSeq" id="XP_028466881.1">
    <property type="nucleotide sequence ID" value="XM_028614962.1"/>
</dbReference>
<organism evidence="2 3">
    <name type="scientific">Sodiomyces alkalinus (strain CBS 110278 / VKM F-3762 / F11)</name>
    <name type="common">Alkaliphilic filamentous fungus</name>
    <dbReference type="NCBI Taxonomy" id="1314773"/>
    <lineage>
        <taxon>Eukaryota</taxon>
        <taxon>Fungi</taxon>
        <taxon>Dikarya</taxon>
        <taxon>Ascomycota</taxon>
        <taxon>Pezizomycotina</taxon>
        <taxon>Sordariomycetes</taxon>
        <taxon>Hypocreomycetidae</taxon>
        <taxon>Glomerellales</taxon>
        <taxon>Plectosphaerellaceae</taxon>
        <taxon>Sodiomyces</taxon>
    </lineage>
</organism>
<reference evidence="2 3" key="1">
    <citation type="journal article" date="2018" name="Mol. Ecol.">
        <title>The obligate alkalophilic soda-lake fungus Sodiomyces alkalinus has shifted to a protein diet.</title>
        <authorList>
            <person name="Grum-Grzhimaylo A.A."/>
            <person name="Falkoski D.L."/>
            <person name="van den Heuvel J."/>
            <person name="Valero-Jimenez C.A."/>
            <person name="Min B."/>
            <person name="Choi I.G."/>
            <person name="Lipzen A."/>
            <person name="Daum C.G."/>
            <person name="Aanen D.K."/>
            <person name="Tsang A."/>
            <person name="Henrissat B."/>
            <person name="Bilanenko E.N."/>
            <person name="de Vries R.P."/>
            <person name="van Kan J.A.L."/>
            <person name="Grigoriev I.V."/>
            <person name="Debets A.J.M."/>
        </authorList>
    </citation>
    <scope>NUCLEOTIDE SEQUENCE [LARGE SCALE GENOMIC DNA]</scope>
    <source>
        <strain evidence="2 3">F11</strain>
    </source>
</reference>
<keyword evidence="3" id="KW-1185">Reference proteome</keyword>
<feature type="compositionally biased region" description="Polar residues" evidence="1">
    <location>
        <begin position="57"/>
        <end position="66"/>
    </location>
</feature>
<feature type="compositionally biased region" description="Basic and acidic residues" evidence="1">
    <location>
        <begin position="71"/>
        <end position="81"/>
    </location>
</feature>
<proteinExistence type="predicted"/>
<name>A0A3N2PXK2_SODAK</name>
<dbReference type="OrthoDB" id="2399539at2759"/>